<dbReference type="PROSITE" id="PS00211">
    <property type="entry name" value="ABC_TRANSPORTER_1"/>
    <property type="match status" value="1"/>
</dbReference>
<dbReference type="PROSITE" id="PS50893">
    <property type="entry name" value="ABC_TRANSPORTER_2"/>
    <property type="match status" value="1"/>
</dbReference>
<evidence type="ECO:0000259" key="13">
    <source>
        <dbReference type="PROSITE" id="PS50893"/>
    </source>
</evidence>
<comment type="similarity">
    <text evidence="11">Belongs to the binding-protein-dependent transport system permease family.</text>
</comment>
<keyword evidence="7" id="KW-0547">Nucleotide-binding</keyword>
<keyword evidence="4 11" id="KW-0813">Transport</keyword>
<dbReference type="SUPFAM" id="SSF52540">
    <property type="entry name" value="P-loop containing nucleoside triphosphate hydrolases"/>
    <property type="match status" value="1"/>
</dbReference>
<organism evidence="15 16">
    <name type="scientific">Acrocarpospora macrocephala</name>
    <dbReference type="NCBI Taxonomy" id="150177"/>
    <lineage>
        <taxon>Bacteria</taxon>
        <taxon>Bacillati</taxon>
        <taxon>Actinomycetota</taxon>
        <taxon>Actinomycetes</taxon>
        <taxon>Streptosporangiales</taxon>
        <taxon>Streptosporangiaceae</taxon>
        <taxon>Acrocarpospora</taxon>
    </lineage>
</organism>
<evidence type="ECO:0000313" key="16">
    <source>
        <dbReference type="Proteomes" id="UP000331127"/>
    </source>
</evidence>
<evidence type="ECO:0000259" key="14">
    <source>
        <dbReference type="PROSITE" id="PS50928"/>
    </source>
</evidence>
<feature type="region of interest" description="Disordered" evidence="12">
    <location>
        <begin position="288"/>
        <end position="320"/>
    </location>
</feature>
<evidence type="ECO:0000256" key="9">
    <source>
        <dbReference type="ARBA" id="ARBA00022989"/>
    </source>
</evidence>
<feature type="transmembrane region" description="Helical" evidence="11">
    <location>
        <begin position="153"/>
        <end position="171"/>
    </location>
</feature>
<name>A0A5M3WJX8_9ACTN</name>
<dbReference type="Pfam" id="PF00528">
    <property type="entry name" value="BPD_transp_1"/>
    <property type="match status" value="1"/>
</dbReference>
<evidence type="ECO:0000256" key="4">
    <source>
        <dbReference type="ARBA" id="ARBA00022448"/>
    </source>
</evidence>
<keyword evidence="9 11" id="KW-1133">Transmembrane helix</keyword>
<proteinExistence type="inferred from homology"/>
<dbReference type="PANTHER" id="PTHR43297">
    <property type="entry name" value="OLIGOPEPTIDE TRANSPORT ATP-BINDING PROTEIN APPD"/>
    <property type="match status" value="1"/>
</dbReference>
<comment type="similarity">
    <text evidence="3">Belongs to the ABC transporter superfamily.</text>
</comment>
<dbReference type="Gene3D" id="3.40.50.300">
    <property type="entry name" value="P-loop containing nucleotide triphosphate hydrolases"/>
    <property type="match status" value="1"/>
</dbReference>
<dbReference type="GO" id="GO:0005524">
    <property type="term" value="F:ATP binding"/>
    <property type="evidence" value="ECO:0007669"/>
    <property type="project" value="UniProtKB-KW"/>
</dbReference>
<dbReference type="InterPro" id="IPR003593">
    <property type="entry name" value="AAA+_ATPase"/>
</dbReference>
<dbReference type="InterPro" id="IPR017871">
    <property type="entry name" value="ABC_transporter-like_CS"/>
</dbReference>
<evidence type="ECO:0000256" key="1">
    <source>
        <dbReference type="ARBA" id="ARBA00004141"/>
    </source>
</evidence>
<dbReference type="GO" id="GO:0015833">
    <property type="term" value="P:peptide transport"/>
    <property type="evidence" value="ECO:0007669"/>
    <property type="project" value="InterPro"/>
</dbReference>
<keyword evidence="10 11" id="KW-0472">Membrane</keyword>
<dbReference type="FunFam" id="3.40.50.300:FF:000016">
    <property type="entry name" value="Oligopeptide ABC transporter ATP-binding component"/>
    <property type="match status" value="1"/>
</dbReference>
<evidence type="ECO:0000256" key="6">
    <source>
        <dbReference type="ARBA" id="ARBA00022692"/>
    </source>
</evidence>
<feature type="domain" description="ABC transporter" evidence="13">
    <location>
        <begin position="323"/>
        <end position="573"/>
    </location>
</feature>
<sequence>MTYALTPDTNSARPQRVRFLRSLRRHPLGALALGLLLLLTASAILADILAPYDPTATDLANSLSGPTGAHLLGTDSLGRDLLSRLLFGARVSLTGTAQAVATLLVVGVPIGVLAGYLGGWVDRVAGGIIDILLAVPGIVMLLVIIAIFGNNEFVAMIALGVLGAPGMARVVRGSTIAVRNELYIKAARVSGLTTRHVLVNHILPRVSGPIVVRASLFAGTALLVETGLGFLGFGAQPPDPSWGNMVADASQFVAIAPWMLVPAGATIAVSILSFGLLGDAIRDSTAARSRGADRVRRRAAGNPGDTRAQSPAETPDDTDGALLRVRGLTISVPAATGQTDIISDVTLEIRAGETVGLVGESGCGKSMTGRAILGLLPQPAGVTDGRIQFDGQDVTKLGPRQLQRLRGSQIALISQEPIASLDPVFTVGHQLKEVLRRHQPGSRGEINRAAVALFTDVNLGEPERVMRSYPHQLSGGMAQRVAIAMALAGRPRLLVADEPTTALDVTVQAEILGLLQRLQRQTGMAVLIISHDWGVIADVCERAYVMYAGQIVEQAPVLDLFDAPRHPYSAGLLGCMPGRAARGDLLPAIGGRVPQPGLWPTGCHFSPRCPIAQDDCRQNPVALNTTAAGHASRCLYPLLVEEKVFSNDAR</sequence>
<dbReference type="PANTHER" id="PTHR43297:SF2">
    <property type="entry name" value="DIPEPTIDE TRANSPORT ATP-BINDING PROTEIN DPPD"/>
    <property type="match status" value="1"/>
</dbReference>
<dbReference type="GO" id="GO:0016887">
    <property type="term" value="F:ATP hydrolysis activity"/>
    <property type="evidence" value="ECO:0007669"/>
    <property type="project" value="InterPro"/>
</dbReference>
<dbReference type="InterPro" id="IPR013563">
    <property type="entry name" value="Oligopep_ABC_C"/>
</dbReference>
<gene>
    <name evidence="15" type="ORF">Amac_019180</name>
</gene>
<dbReference type="InterPro" id="IPR025966">
    <property type="entry name" value="OppC_N"/>
</dbReference>
<feature type="transmembrane region" description="Helical" evidence="11">
    <location>
        <begin position="124"/>
        <end position="147"/>
    </location>
</feature>
<evidence type="ECO:0000256" key="11">
    <source>
        <dbReference type="RuleBase" id="RU363032"/>
    </source>
</evidence>
<keyword evidence="8 15" id="KW-0067">ATP-binding</keyword>
<feature type="transmembrane region" description="Helical" evidence="11">
    <location>
        <begin position="210"/>
        <end position="235"/>
    </location>
</feature>
<evidence type="ECO:0000256" key="2">
    <source>
        <dbReference type="ARBA" id="ARBA00004202"/>
    </source>
</evidence>
<evidence type="ECO:0000256" key="5">
    <source>
        <dbReference type="ARBA" id="ARBA00022475"/>
    </source>
</evidence>
<dbReference type="CDD" id="cd03257">
    <property type="entry name" value="ABC_NikE_OppD_transporters"/>
    <property type="match status" value="1"/>
</dbReference>
<dbReference type="SUPFAM" id="SSF161098">
    <property type="entry name" value="MetI-like"/>
    <property type="match status" value="1"/>
</dbReference>
<dbReference type="Gene3D" id="1.10.3720.10">
    <property type="entry name" value="MetI-like"/>
    <property type="match status" value="1"/>
</dbReference>
<dbReference type="EMBL" id="BLAE01000010">
    <property type="protein sequence ID" value="GES08322.1"/>
    <property type="molecule type" value="Genomic_DNA"/>
</dbReference>
<comment type="subcellular location">
    <subcellularLocation>
        <location evidence="11">Cell membrane</location>
        <topology evidence="11">Multi-pass membrane protein</topology>
    </subcellularLocation>
    <subcellularLocation>
        <location evidence="2">Cell membrane</location>
        <topology evidence="2">Peripheral membrane protein</topology>
    </subcellularLocation>
    <subcellularLocation>
        <location evidence="1">Membrane</location>
        <topology evidence="1">Multi-pass membrane protein</topology>
    </subcellularLocation>
</comment>
<dbReference type="InterPro" id="IPR050388">
    <property type="entry name" value="ABC_Ni/Peptide_Import"/>
</dbReference>
<keyword evidence="5" id="KW-1003">Cell membrane</keyword>
<dbReference type="GO" id="GO:0055085">
    <property type="term" value="P:transmembrane transport"/>
    <property type="evidence" value="ECO:0007669"/>
    <property type="project" value="InterPro"/>
</dbReference>
<dbReference type="InterPro" id="IPR027417">
    <property type="entry name" value="P-loop_NTPase"/>
</dbReference>
<dbReference type="InterPro" id="IPR035906">
    <property type="entry name" value="MetI-like_sf"/>
</dbReference>
<dbReference type="Pfam" id="PF12911">
    <property type="entry name" value="OppC_N"/>
    <property type="match status" value="1"/>
</dbReference>
<dbReference type="AlphaFoldDB" id="A0A5M3WJX8"/>
<evidence type="ECO:0000256" key="10">
    <source>
        <dbReference type="ARBA" id="ARBA00023136"/>
    </source>
</evidence>
<dbReference type="PROSITE" id="PS50928">
    <property type="entry name" value="ABC_TM1"/>
    <property type="match status" value="1"/>
</dbReference>
<dbReference type="SMART" id="SM00382">
    <property type="entry name" value="AAA"/>
    <property type="match status" value="1"/>
</dbReference>
<evidence type="ECO:0000313" key="15">
    <source>
        <dbReference type="EMBL" id="GES08322.1"/>
    </source>
</evidence>
<evidence type="ECO:0000256" key="12">
    <source>
        <dbReference type="SAM" id="MobiDB-lite"/>
    </source>
</evidence>
<dbReference type="CDD" id="cd06261">
    <property type="entry name" value="TM_PBP2"/>
    <property type="match status" value="1"/>
</dbReference>
<dbReference type="GO" id="GO:0005886">
    <property type="term" value="C:plasma membrane"/>
    <property type="evidence" value="ECO:0007669"/>
    <property type="project" value="UniProtKB-SubCell"/>
</dbReference>
<dbReference type="Pfam" id="PF00005">
    <property type="entry name" value="ABC_tran"/>
    <property type="match status" value="1"/>
</dbReference>
<feature type="domain" description="ABC transmembrane type-1" evidence="14">
    <location>
        <begin position="89"/>
        <end position="278"/>
    </location>
</feature>
<dbReference type="Proteomes" id="UP000331127">
    <property type="component" value="Unassembled WGS sequence"/>
</dbReference>
<evidence type="ECO:0000256" key="8">
    <source>
        <dbReference type="ARBA" id="ARBA00022840"/>
    </source>
</evidence>
<dbReference type="InterPro" id="IPR003439">
    <property type="entry name" value="ABC_transporter-like_ATP-bd"/>
</dbReference>
<comment type="caution">
    <text evidence="15">The sequence shown here is derived from an EMBL/GenBank/DDBJ whole genome shotgun (WGS) entry which is preliminary data.</text>
</comment>
<dbReference type="InterPro" id="IPR000515">
    <property type="entry name" value="MetI-like"/>
</dbReference>
<dbReference type="Pfam" id="PF08352">
    <property type="entry name" value="oligo_HPY"/>
    <property type="match status" value="1"/>
</dbReference>
<accession>A0A5M3WJX8</accession>
<feature type="transmembrane region" description="Helical" evidence="11">
    <location>
        <begin position="96"/>
        <end position="117"/>
    </location>
</feature>
<keyword evidence="16" id="KW-1185">Reference proteome</keyword>
<keyword evidence="6 11" id="KW-0812">Transmembrane</keyword>
<reference evidence="15 16" key="1">
    <citation type="submission" date="2019-10" db="EMBL/GenBank/DDBJ databases">
        <title>Whole genome shotgun sequence of Acrocarpospora macrocephala NBRC 16266.</title>
        <authorList>
            <person name="Ichikawa N."/>
            <person name="Kimura A."/>
            <person name="Kitahashi Y."/>
            <person name="Komaki H."/>
            <person name="Oguchi A."/>
        </authorList>
    </citation>
    <scope>NUCLEOTIDE SEQUENCE [LARGE SCALE GENOMIC DNA]</scope>
    <source>
        <strain evidence="15 16">NBRC 16266</strain>
    </source>
</reference>
<dbReference type="RefSeq" id="WP_281356260.1">
    <property type="nucleotide sequence ID" value="NZ_BAAAHL010000038.1"/>
</dbReference>
<evidence type="ECO:0000256" key="7">
    <source>
        <dbReference type="ARBA" id="ARBA00022741"/>
    </source>
</evidence>
<dbReference type="NCBIfam" id="TIGR01727">
    <property type="entry name" value="oligo_HPY"/>
    <property type="match status" value="1"/>
</dbReference>
<feature type="transmembrane region" description="Helical" evidence="11">
    <location>
        <begin position="255"/>
        <end position="278"/>
    </location>
</feature>
<protein>
    <submittedName>
        <fullName evidence="15">Dipeptide/oligopeptide/nickel ABC transporter ATP-binding protein</fullName>
    </submittedName>
</protein>
<evidence type="ECO:0000256" key="3">
    <source>
        <dbReference type="ARBA" id="ARBA00005417"/>
    </source>
</evidence>